<dbReference type="InterPro" id="IPR011697">
    <property type="entry name" value="Peptidase_C26"/>
</dbReference>
<dbReference type="PROSITE" id="PS51273">
    <property type="entry name" value="GATASE_TYPE_1"/>
    <property type="match status" value="1"/>
</dbReference>
<reference evidence="9" key="1">
    <citation type="submission" date="2023-01" db="EMBL/GenBank/DDBJ databases">
        <title>Genome assembly of the deep-sea coral Lophelia pertusa.</title>
        <authorList>
            <person name="Herrera S."/>
            <person name="Cordes E."/>
        </authorList>
    </citation>
    <scope>NUCLEOTIDE SEQUENCE</scope>
    <source>
        <strain evidence="9">USNM1676648</strain>
        <tissue evidence="9">Polyp</tissue>
    </source>
</reference>
<dbReference type="OrthoDB" id="5953354at2759"/>
<gene>
    <name evidence="9" type="ORF">OS493_006631</name>
</gene>
<dbReference type="PROSITE" id="PS51275">
    <property type="entry name" value="PEPTIDASE_C26_GGH"/>
    <property type="match status" value="1"/>
</dbReference>
<comment type="similarity">
    <text evidence="2">Belongs to the peptidase C26 family.</text>
</comment>
<feature type="signal peptide" evidence="8">
    <location>
        <begin position="1"/>
        <end position="22"/>
    </location>
</feature>
<keyword evidence="3" id="KW-0964">Secreted</keyword>
<sequence>MFLCYLMSACFILPSILQISEAEHQSFLVDKTQIITNRPVIGIVTQETSGSRAPFPSFGSQYFSAVYVKFVESAGARAAPIFVNSSMEEVERMFHSLNGVILPGGHVMLNESGYTPVGKKLLELAIKAYDVKGEVFPIWGECLGLELVAMIISGRNLSLGQYDQSFLSLTDTWNISLKLDLPSDYKSTKLLGPAPDHIISYLTKEDVNYNNHHRGITLETFQKDEKLKEFFQIVSTNKDRKGKTFISSMEARKYPIYVLQWHPAKPQFEWSEKQAIKHTQEAILAGQYFADFFVSQARLSSHRFPSRKEEKAALIYNNHPTYTGDIIPMLQCYFW</sequence>
<accession>A0A9W9ZSH5</accession>
<keyword evidence="10" id="KW-1185">Reference proteome</keyword>
<dbReference type="PANTHER" id="PTHR11315:SF0">
    <property type="entry name" value="FOLATE GAMMA-GLUTAMYL HYDROLASE"/>
    <property type="match status" value="1"/>
</dbReference>
<protein>
    <recommendedName>
        <fullName evidence="7">folate gamma-glutamyl hydrolase</fullName>
        <ecNumber evidence="7">3.4.19.9</ecNumber>
    </recommendedName>
</protein>
<comment type="caution">
    <text evidence="9">The sequence shown here is derived from an EMBL/GenBank/DDBJ whole genome shotgun (WGS) entry which is preliminary data.</text>
</comment>
<dbReference type="Pfam" id="PF07722">
    <property type="entry name" value="Peptidase_C26"/>
    <property type="match status" value="1"/>
</dbReference>
<evidence type="ECO:0000256" key="4">
    <source>
        <dbReference type="ARBA" id="ARBA00022729"/>
    </source>
</evidence>
<dbReference type="GO" id="GO:0046900">
    <property type="term" value="P:tetrahydrofolylpolyglutamate metabolic process"/>
    <property type="evidence" value="ECO:0007669"/>
    <property type="project" value="TreeGrafter"/>
</dbReference>
<dbReference type="InterPro" id="IPR015527">
    <property type="entry name" value="Pept_C26_g-glut_hydrolase"/>
</dbReference>
<evidence type="ECO:0000313" key="10">
    <source>
        <dbReference type="Proteomes" id="UP001163046"/>
    </source>
</evidence>
<feature type="active site" description="Nucleophile" evidence="6 7">
    <location>
        <position position="142"/>
    </location>
</feature>
<evidence type="ECO:0000256" key="7">
    <source>
        <dbReference type="PROSITE-ProRule" id="PRU00607"/>
    </source>
</evidence>
<dbReference type="Gene3D" id="3.40.50.880">
    <property type="match status" value="1"/>
</dbReference>
<dbReference type="GO" id="GO:0034722">
    <property type="term" value="F:gamma-glutamyl-peptidase activity"/>
    <property type="evidence" value="ECO:0007669"/>
    <property type="project" value="UniProtKB-UniRule"/>
</dbReference>
<dbReference type="FunFam" id="3.40.50.880:FF:000024">
    <property type="entry name" value="Folate gamma-glutamyl hydrolase"/>
    <property type="match status" value="1"/>
</dbReference>
<keyword evidence="5 7" id="KW-0378">Hydrolase</keyword>
<evidence type="ECO:0000256" key="5">
    <source>
        <dbReference type="ARBA" id="ARBA00022801"/>
    </source>
</evidence>
<dbReference type="EC" id="3.4.19.9" evidence="7"/>
<dbReference type="AlphaFoldDB" id="A0A9W9ZSH5"/>
<dbReference type="EMBL" id="MU825875">
    <property type="protein sequence ID" value="KAJ7386645.1"/>
    <property type="molecule type" value="Genomic_DNA"/>
</dbReference>
<dbReference type="InterPro" id="IPR029062">
    <property type="entry name" value="Class_I_gatase-like"/>
</dbReference>
<organism evidence="9 10">
    <name type="scientific">Desmophyllum pertusum</name>
    <dbReference type="NCBI Taxonomy" id="174260"/>
    <lineage>
        <taxon>Eukaryota</taxon>
        <taxon>Metazoa</taxon>
        <taxon>Cnidaria</taxon>
        <taxon>Anthozoa</taxon>
        <taxon>Hexacorallia</taxon>
        <taxon>Scleractinia</taxon>
        <taxon>Caryophylliina</taxon>
        <taxon>Caryophylliidae</taxon>
        <taxon>Desmophyllum</taxon>
    </lineage>
</organism>
<dbReference type="GO" id="GO:0005773">
    <property type="term" value="C:vacuole"/>
    <property type="evidence" value="ECO:0007669"/>
    <property type="project" value="TreeGrafter"/>
</dbReference>
<dbReference type="Proteomes" id="UP001163046">
    <property type="component" value="Unassembled WGS sequence"/>
</dbReference>
<keyword evidence="4 8" id="KW-0732">Signal</keyword>
<name>A0A9W9ZSH5_9CNID</name>
<evidence type="ECO:0000256" key="6">
    <source>
        <dbReference type="PIRSR" id="PIRSR615527-1"/>
    </source>
</evidence>
<evidence type="ECO:0000256" key="8">
    <source>
        <dbReference type="SAM" id="SignalP"/>
    </source>
</evidence>
<comment type="subcellular location">
    <subcellularLocation>
        <location evidence="1">Secreted</location>
        <location evidence="1">Extracellular space</location>
    </subcellularLocation>
</comment>
<comment type="catalytic activity">
    <reaction evidence="7">
        <text>(6S)-5,6,7,8-tetrahydrofolyl-(gamma-L-Glu)(n) + (n-1) H2O = (6S)-5,6,7,8-tetrahydrofolate + (n-1) L-glutamate</text>
        <dbReference type="Rhea" id="RHEA:56784"/>
        <dbReference type="Rhea" id="RHEA-COMP:14738"/>
        <dbReference type="ChEBI" id="CHEBI:15377"/>
        <dbReference type="ChEBI" id="CHEBI:29985"/>
        <dbReference type="ChEBI" id="CHEBI:57453"/>
        <dbReference type="ChEBI" id="CHEBI:141005"/>
        <dbReference type="EC" id="3.4.19.9"/>
    </reaction>
</comment>
<dbReference type="SUPFAM" id="SSF52317">
    <property type="entry name" value="Class I glutamine amidotransferase-like"/>
    <property type="match status" value="1"/>
</dbReference>
<proteinExistence type="inferred from homology"/>
<feature type="active site" evidence="7">
    <location>
        <position position="262"/>
    </location>
</feature>
<feature type="chain" id="PRO_5040821721" description="folate gamma-glutamyl hydrolase" evidence="8">
    <location>
        <begin position="23"/>
        <end position="335"/>
    </location>
</feature>
<dbReference type="GO" id="GO:0005576">
    <property type="term" value="C:extracellular region"/>
    <property type="evidence" value="ECO:0007669"/>
    <property type="project" value="UniProtKB-SubCell"/>
</dbReference>
<evidence type="ECO:0000256" key="2">
    <source>
        <dbReference type="ARBA" id="ARBA00011083"/>
    </source>
</evidence>
<evidence type="ECO:0000313" key="9">
    <source>
        <dbReference type="EMBL" id="KAJ7386645.1"/>
    </source>
</evidence>
<dbReference type="PANTHER" id="PTHR11315">
    <property type="entry name" value="PROTEASE FAMILY C26 GAMMA-GLUTAMYL HYDROLASE"/>
    <property type="match status" value="1"/>
</dbReference>
<evidence type="ECO:0000256" key="1">
    <source>
        <dbReference type="ARBA" id="ARBA00004239"/>
    </source>
</evidence>
<feature type="active site" description="Proton donor" evidence="6">
    <location>
        <position position="262"/>
    </location>
</feature>
<evidence type="ECO:0000256" key="3">
    <source>
        <dbReference type="ARBA" id="ARBA00022525"/>
    </source>
</evidence>